<name>A0A915MIK5_MELJA</name>
<proteinExistence type="predicted"/>
<keyword evidence="3" id="KW-1185">Reference proteome</keyword>
<feature type="region of interest" description="Disordered" evidence="1">
    <location>
        <begin position="289"/>
        <end position="329"/>
    </location>
</feature>
<organism evidence="3 4">
    <name type="scientific">Meloidogyne javanica</name>
    <name type="common">Root-knot nematode worm</name>
    <dbReference type="NCBI Taxonomy" id="6303"/>
    <lineage>
        <taxon>Eukaryota</taxon>
        <taxon>Metazoa</taxon>
        <taxon>Ecdysozoa</taxon>
        <taxon>Nematoda</taxon>
        <taxon>Chromadorea</taxon>
        <taxon>Rhabditida</taxon>
        <taxon>Tylenchina</taxon>
        <taxon>Tylenchomorpha</taxon>
        <taxon>Tylenchoidea</taxon>
        <taxon>Meloidogynidae</taxon>
        <taxon>Meloidogyninae</taxon>
        <taxon>Meloidogyne</taxon>
        <taxon>Meloidogyne incognita group</taxon>
    </lineage>
</organism>
<keyword evidence="2" id="KW-0472">Membrane</keyword>
<feature type="transmembrane region" description="Helical" evidence="2">
    <location>
        <begin position="102"/>
        <end position="123"/>
    </location>
</feature>
<accession>A0A915MIK5</accession>
<evidence type="ECO:0000256" key="2">
    <source>
        <dbReference type="SAM" id="Phobius"/>
    </source>
</evidence>
<evidence type="ECO:0000313" key="4">
    <source>
        <dbReference type="WBParaSite" id="scaffold4246_cov167.g7878"/>
    </source>
</evidence>
<feature type="compositionally biased region" description="Low complexity" evidence="1">
    <location>
        <begin position="289"/>
        <end position="319"/>
    </location>
</feature>
<protein>
    <submittedName>
        <fullName evidence="4">Uncharacterized protein</fullName>
    </submittedName>
</protein>
<reference evidence="4" key="1">
    <citation type="submission" date="2022-11" db="UniProtKB">
        <authorList>
            <consortium name="WormBaseParasite"/>
        </authorList>
    </citation>
    <scope>IDENTIFICATION</scope>
</reference>
<dbReference type="Proteomes" id="UP000887561">
    <property type="component" value="Unplaced"/>
</dbReference>
<dbReference type="AlphaFoldDB" id="A0A915MIK5"/>
<keyword evidence="2" id="KW-0812">Transmembrane</keyword>
<dbReference type="WBParaSite" id="scaffold4246_cov167.g7878">
    <property type="protein sequence ID" value="scaffold4246_cov167.g7878"/>
    <property type="gene ID" value="scaffold4246_cov167.g7878"/>
</dbReference>
<keyword evidence="2" id="KW-1133">Transmembrane helix</keyword>
<evidence type="ECO:0000256" key="1">
    <source>
        <dbReference type="SAM" id="MobiDB-lite"/>
    </source>
</evidence>
<evidence type="ECO:0000313" key="3">
    <source>
        <dbReference type="Proteomes" id="UP000887561"/>
    </source>
</evidence>
<sequence length="376" mass="41856">MLFGTTKQNKNNWWMIHSCSVSSVDNSVRIELIDSNGCSLDQKLISNFQMQTTINPTLQTFSKNSLNNSQIPPPTPKTVLASAFIPSIFRLDSESTTISGEFIFLCFIFVFGCFCNLLVCCFGNKRSNNERNSQNSGKWQKYEKKGKGRMVIGGQQKLISAINPQQLNCPPYNSNDTINKQKKQQPTESTDLWISSNGVSFNERVGGGQENGRECLEMESSHFGHSNTTSIYGALPIHNPQGNTPSNRRCSMLSYASVKAPTIHSTLAGRCSNANIIQNQIPASRIFSSSQNQQNNNKNIRSTSPSSLHSPSTTNTSSSGGNGMRENTVDQFNPQYQQPQLQTFLQQSPNHQPLQQQQVLGLLKELNLTFYFLAFQ</sequence>